<feature type="coiled-coil region" evidence="6">
    <location>
        <begin position="29"/>
        <end position="56"/>
    </location>
</feature>
<keyword evidence="3" id="KW-0547">Nucleotide-binding</keyword>
<evidence type="ECO:0000256" key="7">
    <source>
        <dbReference type="SAM" id="MobiDB-lite"/>
    </source>
</evidence>
<feature type="region of interest" description="Disordered" evidence="7">
    <location>
        <begin position="457"/>
        <end position="488"/>
    </location>
</feature>
<feature type="region of interest" description="Disordered" evidence="7">
    <location>
        <begin position="165"/>
        <end position="194"/>
    </location>
</feature>
<feature type="region of interest" description="Disordered" evidence="7">
    <location>
        <begin position="264"/>
        <end position="311"/>
    </location>
</feature>
<feature type="region of interest" description="Disordered" evidence="7">
    <location>
        <begin position="349"/>
        <end position="377"/>
    </location>
</feature>
<keyword evidence="2" id="KW-0808">Transferase</keyword>
<evidence type="ECO:0000313" key="10">
    <source>
        <dbReference type="Proteomes" id="UP000694892"/>
    </source>
</evidence>
<evidence type="ECO:0000259" key="8">
    <source>
        <dbReference type="PROSITE" id="PS51285"/>
    </source>
</evidence>
<dbReference type="InterPro" id="IPR000961">
    <property type="entry name" value="AGC-kinase_C"/>
</dbReference>
<feature type="compositionally biased region" description="Acidic residues" evidence="7">
    <location>
        <begin position="171"/>
        <end position="182"/>
    </location>
</feature>
<name>A0A974C8U9_XENLA</name>
<feature type="compositionally biased region" description="Low complexity" evidence="7">
    <location>
        <begin position="298"/>
        <end position="311"/>
    </location>
</feature>
<proteinExistence type="predicted"/>
<dbReference type="AlphaFoldDB" id="A0A974C8U9"/>
<reference evidence="10" key="1">
    <citation type="journal article" date="2016" name="Nature">
        <title>Genome evolution in the allotetraploid frog Xenopus laevis.</title>
        <authorList>
            <person name="Session A.M."/>
            <person name="Uno Y."/>
            <person name="Kwon T."/>
            <person name="Chapman J.A."/>
            <person name="Toyoda A."/>
            <person name="Takahashi S."/>
            <person name="Fukui A."/>
            <person name="Hikosaka A."/>
            <person name="Suzuki A."/>
            <person name="Kondo M."/>
            <person name="van Heeringen S.J."/>
            <person name="Quigley I."/>
            <person name="Heinz S."/>
            <person name="Ogino H."/>
            <person name="Ochi H."/>
            <person name="Hellsten U."/>
            <person name="Lyons J.B."/>
            <person name="Simakov O."/>
            <person name="Putnam N."/>
            <person name="Stites J."/>
            <person name="Kuroki Y."/>
            <person name="Tanaka T."/>
            <person name="Michiue T."/>
            <person name="Watanabe M."/>
            <person name="Bogdanovic O."/>
            <person name="Lister R."/>
            <person name="Georgiou G."/>
            <person name="Paranjpe S.S."/>
            <person name="van Kruijsbergen I."/>
            <person name="Shu S."/>
            <person name="Carlson J."/>
            <person name="Kinoshita T."/>
            <person name="Ohta Y."/>
            <person name="Mawaribuchi S."/>
            <person name="Jenkins J."/>
            <person name="Grimwood J."/>
            <person name="Schmutz J."/>
            <person name="Mitros T."/>
            <person name="Mozaffari S.V."/>
            <person name="Suzuki Y."/>
            <person name="Haramoto Y."/>
            <person name="Yamamoto T.S."/>
            <person name="Takagi C."/>
            <person name="Heald R."/>
            <person name="Miller K."/>
            <person name="Haudenschild C."/>
            <person name="Kitzman J."/>
            <person name="Nakayama T."/>
            <person name="Izutsu Y."/>
            <person name="Robert J."/>
            <person name="Fortriede J."/>
            <person name="Burns K."/>
            <person name="Lotay V."/>
            <person name="Karimi K."/>
            <person name="Yasuoka Y."/>
            <person name="Dichmann D.S."/>
            <person name="Flajnik M.F."/>
            <person name="Houston D.W."/>
            <person name="Shendure J."/>
            <person name="DuPasquier L."/>
            <person name="Vize P.D."/>
            <person name="Zorn A.M."/>
            <person name="Ito M."/>
            <person name="Marcotte E.M."/>
            <person name="Wallingford J.B."/>
            <person name="Ito Y."/>
            <person name="Asashima M."/>
            <person name="Ueno N."/>
            <person name="Matsuda Y."/>
            <person name="Veenstra G.J."/>
            <person name="Fujiyama A."/>
            <person name="Harland R.M."/>
            <person name="Taira M."/>
            <person name="Rokhsar D.S."/>
        </authorList>
    </citation>
    <scope>NUCLEOTIDE SEQUENCE [LARGE SCALE GENOMIC DNA]</scope>
    <source>
        <strain evidence="10">J</strain>
    </source>
</reference>
<keyword evidence="1" id="KW-0723">Serine/threonine-protein kinase</keyword>
<evidence type="ECO:0000256" key="2">
    <source>
        <dbReference type="ARBA" id="ARBA00022679"/>
    </source>
</evidence>
<dbReference type="EMBL" id="CM004480">
    <property type="protein sequence ID" value="OCT68771.1"/>
    <property type="molecule type" value="Genomic_DNA"/>
</dbReference>
<feature type="region of interest" description="Disordered" evidence="7">
    <location>
        <begin position="100"/>
        <end position="127"/>
    </location>
</feature>
<evidence type="ECO:0000313" key="9">
    <source>
        <dbReference type="EMBL" id="OCT68771.1"/>
    </source>
</evidence>
<dbReference type="PROSITE" id="PS51285">
    <property type="entry name" value="AGC_KINASE_CTER"/>
    <property type="match status" value="1"/>
</dbReference>
<evidence type="ECO:0000256" key="3">
    <source>
        <dbReference type="ARBA" id="ARBA00022741"/>
    </source>
</evidence>
<evidence type="ECO:0000256" key="6">
    <source>
        <dbReference type="SAM" id="Coils"/>
    </source>
</evidence>
<protein>
    <recommendedName>
        <fullName evidence="8">AGC-kinase C-terminal domain-containing protein</fullName>
    </recommendedName>
</protein>
<evidence type="ECO:0000256" key="1">
    <source>
        <dbReference type="ARBA" id="ARBA00022527"/>
    </source>
</evidence>
<keyword evidence="6" id="KW-0175">Coiled coil</keyword>
<dbReference type="GO" id="GO:0004674">
    <property type="term" value="F:protein serine/threonine kinase activity"/>
    <property type="evidence" value="ECO:0007669"/>
    <property type="project" value="UniProtKB-KW"/>
</dbReference>
<evidence type="ECO:0000256" key="4">
    <source>
        <dbReference type="ARBA" id="ARBA00022777"/>
    </source>
</evidence>
<feature type="domain" description="AGC-kinase C-terminal" evidence="8">
    <location>
        <begin position="439"/>
        <end position="504"/>
    </location>
</feature>
<feature type="compositionally biased region" description="Basic and acidic residues" evidence="7">
    <location>
        <begin position="264"/>
        <end position="275"/>
    </location>
</feature>
<dbReference type="Gene3D" id="1.10.510.10">
    <property type="entry name" value="Transferase(Phosphotransferase) domain 1"/>
    <property type="match status" value="1"/>
</dbReference>
<accession>A0A974C8U9</accession>
<dbReference type="GO" id="GO:0005524">
    <property type="term" value="F:ATP binding"/>
    <property type="evidence" value="ECO:0007669"/>
    <property type="project" value="UniProtKB-KW"/>
</dbReference>
<evidence type="ECO:0000256" key="5">
    <source>
        <dbReference type="ARBA" id="ARBA00022840"/>
    </source>
</evidence>
<keyword evidence="5" id="KW-0067">ATP-binding</keyword>
<organism evidence="9 10">
    <name type="scientific">Xenopus laevis</name>
    <name type="common">African clawed frog</name>
    <dbReference type="NCBI Taxonomy" id="8355"/>
    <lineage>
        <taxon>Eukaryota</taxon>
        <taxon>Metazoa</taxon>
        <taxon>Chordata</taxon>
        <taxon>Craniata</taxon>
        <taxon>Vertebrata</taxon>
        <taxon>Euteleostomi</taxon>
        <taxon>Amphibia</taxon>
        <taxon>Batrachia</taxon>
        <taxon>Anura</taxon>
        <taxon>Pipoidea</taxon>
        <taxon>Pipidae</taxon>
        <taxon>Xenopodinae</taxon>
        <taxon>Xenopus</taxon>
        <taxon>Xenopus</taxon>
    </lineage>
</organism>
<keyword evidence="4" id="KW-0418">Kinase</keyword>
<dbReference type="Proteomes" id="UP000694892">
    <property type="component" value="Chromosome 8L"/>
</dbReference>
<gene>
    <name evidence="9" type="ORF">XELAEV_18040062mg</name>
</gene>
<sequence length="504" mass="56868">MFRRLRKRFKTTRNLFRCKNKEQELEEPIENEEKFVEEIKEENNELVDQLVNVKESNVSSTFEKKTEESSESTVKSRRRHRFCRTICKLFRCMKKESKKDSVPSPVQFTLEEPSENEEMSEKQLESEVELKASVETQELPESVPKDTDEELNQIKVIEEQIKEEPASSILEIEDENPTDAESIDTSVITTGVKYPSDPSISTVVRSTFGAKKSLSDPAQITSSPGAILITIQEAKKIIQEFSAEAAPAPSLAAVSIVPVDEQEYWKTEEKDDSDSKTPSVAAELSKSLTDDEKCSIPATTSEDSSASSYSTANSLLLQQDSSLFEKKSPSECSVPANTSEDSSSLSFSTAKSWLSQPPEDNLVLGTETSESKAESDSDKLVFLGEHKKTRKLVAIKRVSKAVVFSTLQMERLLLNKDYKERLGSVKDDGEQVMRHPYFESMNWEALMERQLKPPFIPGPYVKTTTTEGQKTDDAATPPDEQWLMNSDRQKKFKDFDELPEAHLH</sequence>